<sequence length="430" mass="47107">AIQQAVDAVSVGGRNLVRESNVFRNGISADGIGSNITSEGYLRVISSISNNNWHTNWFSRTDEIEEQMTEGEAFTITFWVKRLSGYGKPTIYLKDGMGYFHLNGELNNSEFKPLSYTGTWKKAESLRPHLGWAPANGEFIIKCWKIEKGNKATDWTPAPEDVQAEINAVKAKADQLDNLGTMAWQNSVEKAMLGSTIVQGGYIKTELLNASAIVSNGGGATTTQLNNAINGIIVGGRNLILNSKRTVSSHGYHITNIDLSSDMIEGEEYCLTIWASVPQNQSIYVGLFPSTRQITSAIKIADWVYFSKFIFRKNPHSPNDVANKLTLYNQGGNDYSTTFFCAKLEKGNKHSDWTPAPEDIETQFANLQQGISNMQTSLSDVKTKTDNFSSIQGGLMMANLMSVGSNQANQNAFISGITDEGAMSVRFGAG</sequence>
<name>A0AAP6LNN3_RIEAN</name>
<dbReference type="AlphaFoldDB" id="A0AAP6LNN3"/>
<dbReference type="EMBL" id="JAQZHK010000027">
    <property type="protein sequence ID" value="MDY3513747.1"/>
    <property type="molecule type" value="Genomic_DNA"/>
</dbReference>
<protein>
    <submittedName>
        <fullName evidence="1">Uncharacterized protein</fullName>
    </submittedName>
</protein>
<gene>
    <name evidence="1" type="ORF">PG303_11075</name>
</gene>
<dbReference type="Proteomes" id="UP001284033">
    <property type="component" value="Unassembled WGS sequence"/>
</dbReference>
<evidence type="ECO:0000313" key="1">
    <source>
        <dbReference type="EMBL" id="MDY3513747.1"/>
    </source>
</evidence>
<accession>A0AAP6LNN3</accession>
<feature type="non-terminal residue" evidence="1">
    <location>
        <position position="1"/>
    </location>
</feature>
<feature type="non-terminal residue" evidence="1">
    <location>
        <position position="430"/>
    </location>
</feature>
<proteinExistence type="predicted"/>
<comment type="caution">
    <text evidence="1">The sequence shown here is derived from an EMBL/GenBank/DDBJ whole genome shotgun (WGS) entry which is preliminary data.</text>
</comment>
<evidence type="ECO:0000313" key="2">
    <source>
        <dbReference type="Proteomes" id="UP001284033"/>
    </source>
</evidence>
<organism evidence="1 2">
    <name type="scientific">Riemerella anatipestifer</name>
    <name type="common">Moraxella anatipestifer</name>
    <dbReference type="NCBI Taxonomy" id="34085"/>
    <lineage>
        <taxon>Bacteria</taxon>
        <taxon>Pseudomonadati</taxon>
        <taxon>Bacteroidota</taxon>
        <taxon>Flavobacteriia</taxon>
        <taxon>Flavobacteriales</taxon>
        <taxon>Weeksellaceae</taxon>
        <taxon>Riemerella</taxon>
    </lineage>
</organism>
<reference evidence="1" key="1">
    <citation type="submission" date="2023-01" db="EMBL/GenBank/DDBJ databases">
        <title>Genome-based studies on antimicrobial resistance profiles of Riemerella anatipestifer in China, 1994 to 2021.</title>
        <authorList>
            <person name="Yang Z."/>
            <person name="Zhu D."/>
        </authorList>
    </citation>
    <scope>NUCLEOTIDE SEQUENCE</scope>
    <source>
        <strain evidence="1">RCAD1218</strain>
    </source>
</reference>